<proteinExistence type="inferred from homology"/>
<dbReference type="Proteomes" id="UP000751190">
    <property type="component" value="Unassembled WGS sequence"/>
</dbReference>
<reference evidence="9" key="1">
    <citation type="submission" date="2021-05" db="EMBL/GenBank/DDBJ databases">
        <title>The genome of the haptophyte Pavlova lutheri (Diacronema luteri, Pavlovales) - a model for lipid biosynthesis in eukaryotic algae.</title>
        <authorList>
            <person name="Hulatt C.J."/>
            <person name="Posewitz M.C."/>
        </authorList>
    </citation>
    <scope>NUCLEOTIDE SEQUENCE</scope>
    <source>
        <strain evidence="9">NIVA-4/92</strain>
    </source>
</reference>
<evidence type="ECO:0000256" key="3">
    <source>
        <dbReference type="ARBA" id="ARBA00022490"/>
    </source>
</evidence>
<accession>A0A8J6CAX9</accession>
<evidence type="ECO:0000256" key="1">
    <source>
        <dbReference type="ARBA" id="ARBA00004496"/>
    </source>
</evidence>
<dbReference type="InterPro" id="IPR023582">
    <property type="entry name" value="Impact"/>
</dbReference>
<dbReference type="SMART" id="SM00591">
    <property type="entry name" value="RWD"/>
    <property type="match status" value="1"/>
</dbReference>
<dbReference type="SUPFAM" id="SSF54211">
    <property type="entry name" value="Ribosomal protein S5 domain 2-like"/>
    <property type="match status" value="1"/>
</dbReference>
<keyword evidence="3" id="KW-0963">Cytoplasm</keyword>
<dbReference type="OMA" id="MIVWINQ"/>
<organism evidence="9 10">
    <name type="scientific">Diacronema lutheri</name>
    <name type="common">Unicellular marine alga</name>
    <name type="synonym">Monochrysis lutheri</name>
    <dbReference type="NCBI Taxonomy" id="2081491"/>
    <lineage>
        <taxon>Eukaryota</taxon>
        <taxon>Haptista</taxon>
        <taxon>Haptophyta</taxon>
        <taxon>Pavlovophyceae</taxon>
        <taxon>Pavlovales</taxon>
        <taxon>Pavlovaceae</taxon>
        <taxon>Diacronema</taxon>
    </lineage>
</organism>
<dbReference type="Gene3D" id="3.10.110.10">
    <property type="entry name" value="Ubiquitin Conjugating Enzyme"/>
    <property type="match status" value="1"/>
</dbReference>
<keyword evidence="5" id="KW-0810">Translation regulation</keyword>
<feature type="compositionally biased region" description="Low complexity" evidence="7">
    <location>
        <begin position="288"/>
        <end position="299"/>
    </location>
</feature>
<name>A0A8J6CAX9_DIALT</name>
<protein>
    <recommendedName>
        <fullName evidence="8">RWD domain-containing protein</fullName>
    </recommendedName>
</protein>
<dbReference type="OrthoDB" id="69641at2759"/>
<dbReference type="PANTHER" id="PTHR16301:SF25">
    <property type="entry name" value="PROTEIN IMPACT"/>
    <property type="match status" value="1"/>
</dbReference>
<evidence type="ECO:0000256" key="5">
    <source>
        <dbReference type="ARBA" id="ARBA00022845"/>
    </source>
</evidence>
<dbReference type="Pfam" id="PF05773">
    <property type="entry name" value="RWD"/>
    <property type="match status" value="1"/>
</dbReference>
<comment type="caution">
    <text evidence="9">The sequence shown here is derived from an EMBL/GenBank/DDBJ whole genome shotgun (WGS) entry which is preliminary data.</text>
</comment>
<dbReference type="InterPro" id="IPR036956">
    <property type="entry name" value="Impact_N_sf"/>
</dbReference>
<evidence type="ECO:0000259" key="8">
    <source>
        <dbReference type="PROSITE" id="PS50908"/>
    </source>
</evidence>
<evidence type="ECO:0000313" key="9">
    <source>
        <dbReference type="EMBL" id="KAG8465984.1"/>
    </source>
</evidence>
<dbReference type="InterPro" id="IPR016135">
    <property type="entry name" value="UBQ-conjugating_enzyme/RWD"/>
</dbReference>
<feature type="domain" description="RWD" evidence="8">
    <location>
        <begin position="10"/>
        <end position="107"/>
    </location>
</feature>
<dbReference type="InterPro" id="IPR020568">
    <property type="entry name" value="Ribosomal_Su5_D2-typ_SF"/>
</dbReference>
<evidence type="ECO:0000256" key="4">
    <source>
        <dbReference type="ARBA" id="ARBA00022491"/>
    </source>
</evidence>
<dbReference type="PANTHER" id="PTHR16301">
    <property type="entry name" value="IMPACT-RELATED"/>
    <property type="match status" value="1"/>
</dbReference>
<dbReference type="EMBL" id="JAGTXO010000009">
    <property type="protein sequence ID" value="KAG8465984.1"/>
    <property type="molecule type" value="Genomic_DNA"/>
</dbReference>
<dbReference type="GO" id="GO:0006446">
    <property type="term" value="P:regulation of translational initiation"/>
    <property type="evidence" value="ECO:0007669"/>
    <property type="project" value="TreeGrafter"/>
</dbReference>
<comment type="similarity">
    <text evidence="2">Belongs to the IMPACT family.</text>
</comment>
<dbReference type="InterPro" id="IPR006575">
    <property type="entry name" value="RWD_dom"/>
</dbReference>
<dbReference type="GO" id="GO:0005737">
    <property type="term" value="C:cytoplasm"/>
    <property type="evidence" value="ECO:0007669"/>
    <property type="project" value="UniProtKB-SubCell"/>
</dbReference>
<keyword evidence="10" id="KW-1185">Reference proteome</keyword>
<gene>
    <name evidence="9" type="ORF">KFE25_005554</name>
</gene>
<keyword evidence="6" id="KW-0346">Stress response</keyword>
<feature type="region of interest" description="Disordered" evidence="7">
    <location>
        <begin position="285"/>
        <end position="321"/>
    </location>
</feature>
<evidence type="ECO:0000256" key="7">
    <source>
        <dbReference type="SAM" id="MobiDB-lite"/>
    </source>
</evidence>
<dbReference type="Gene3D" id="3.30.230.30">
    <property type="entry name" value="Impact, N-terminal domain"/>
    <property type="match status" value="1"/>
</dbReference>
<dbReference type="InterPro" id="IPR001498">
    <property type="entry name" value="Impact_N"/>
</dbReference>
<sequence>MEDDGARRREEAEALASIYPADEFWCSDDGLVWTAVICREPRAELHLHLPLTYPSSEPPAVVIDAPSLRPTSVSRLAEELAVLQSQSVSLEIGFAWIQHAAQFVAAELEASELEASIKAAADAASPLPSSGTLSSQLTAEATYAPPAACAGCAALAELPPVIFSGEPLTDRKSTFQAHVARCASTADVRAALRHLLADRKIARATHNQFAWRLWDATRGAQLHDNDDDGESGAGSKLAELLELMGANGVLVVVSRWYGGILLGADRFKHIVATARDAIERAGLMEQPAGAHNARPAAAGGADGARSPTRSAGSAKRRARHR</sequence>
<evidence type="ECO:0000256" key="2">
    <source>
        <dbReference type="ARBA" id="ARBA00007665"/>
    </source>
</evidence>
<dbReference type="GO" id="GO:0140469">
    <property type="term" value="P:GCN2-mediated signaling"/>
    <property type="evidence" value="ECO:0007669"/>
    <property type="project" value="TreeGrafter"/>
</dbReference>
<dbReference type="SUPFAM" id="SSF54495">
    <property type="entry name" value="UBC-like"/>
    <property type="match status" value="1"/>
</dbReference>
<dbReference type="AlphaFoldDB" id="A0A8J6CAX9"/>
<dbReference type="PROSITE" id="PS50908">
    <property type="entry name" value="RWD"/>
    <property type="match status" value="1"/>
</dbReference>
<comment type="subcellular location">
    <subcellularLocation>
        <location evidence="1">Cytoplasm</location>
    </subcellularLocation>
</comment>
<evidence type="ECO:0000256" key="6">
    <source>
        <dbReference type="ARBA" id="ARBA00023016"/>
    </source>
</evidence>
<dbReference type="CDD" id="cd23821">
    <property type="entry name" value="RWD_IMPACT"/>
    <property type="match status" value="1"/>
</dbReference>
<dbReference type="Pfam" id="PF01205">
    <property type="entry name" value="Impact_N"/>
    <property type="match status" value="1"/>
</dbReference>
<keyword evidence="4" id="KW-0678">Repressor</keyword>
<evidence type="ECO:0000313" key="10">
    <source>
        <dbReference type="Proteomes" id="UP000751190"/>
    </source>
</evidence>